<evidence type="ECO:0000256" key="1">
    <source>
        <dbReference type="SAM" id="Phobius"/>
    </source>
</evidence>
<accession>A0A0F3GIW2</accession>
<evidence type="ECO:0000313" key="3">
    <source>
        <dbReference type="Proteomes" id="UP000033423"/>
    </source>
</evidence>
<keyword evidence="1" id="KW-0472">Membrane</keyword>
<organism evidence="2 3">
    <name type="scientific">Candidatus Magnetobacterium bavaricum</name>
    <dbReference type="NCBI Taxonomy" id="29290"/>
    <lineage>
        <taxon>Bacteria</taxon>
        <taxon>Pseudomonadati</taxon>
        <taxon>Nitrospirota</taxon>
        <taxon>Thermodesulfovibrionia</taxon>
        <taxon>Thermodesulfovibrionales</taxon>
        <taxon>Candidatus Magnetobacteriaceae</taxon>
        <taxon>Candidatus Magnetobacterium</taxon>
    </lineage>
</organism>
<sequence length="65" mass="7553">MLLIERPIITADNTIRFNTKIKITLTIFTLPLPLYILYHTLTHKSTYISAAILSENGYKLLIYKQ</sequence>
<feature type="transmembrane region" description="Helical" evidence="1">
    <location>
        <begin position="21"/>
        <end position="38"/>
    </location>
</feature>
<dbReference type="AlphaFoldDB" id="A0A0F3GIW2"/>
<comment type="caution">
    <text evidence="2">The sequence shown here is derived from an EMBL/GenBank/DDBJ whole genome shotgun (WGS) entry which is preliminary data.</text>
</comment>
<dbReference type="EMBL" id="LACI01002543">
    <property type="protein sequence ID" value="KJU81821.1"/>
    <property type="molecule type" value="Genomic_DNA"/>
</dbReference>
<protein>
    <submittedName>
        <fullName evidence="2">Uncharacterized protein</fullName>
    </submittedName>
</protein>
<reference evidence="2 3" key="1">
    <citation type="submission" date="2015-02" db="EMBL/GenBank/DDBJ databases">
        <title>Single-cell genomics of uncultivated deep-branching MTB reveals a conserved set of magnetosome genes.</title>
        <authorList>
            <person name="Kolinko S."/>
            <person name="Richter M."/>
            <person name="Glockner F.O."/>
            <person name="Brachmann A."/>
            <person name="Schuler D."/>
        </authorList>
    </citation>
    <scope>NUCLEOTIDE SEQUENCE [LARGE SCALE GENOMIC DNA]</scope>
    <source>
        <strain evidence="2">TM-1</strain>
    </source>
</reference>
<gene>
    <name evidence="2" type="ORF">MBAV_005990</name>
</gene>
<keyword evidence="3" id="KW-1185">Reference proteome</keyword>
<evidence type="ECO:0000313" key="2">
    <source>
        <dbReference type="EMBL" id="KJU81821.1"/>
    </source>
</evidence>
<keyword evidence="1" id="KW-0812">Transmembrane</keyword>
<name>A0A0F3GIW2_9BACT</name>
<keyword evidence="1" id="KW-1133">Transmembrane helix</keyword>
<dbReference type="Proteomes" id="UP000033423">
    <property type="component" value="Unassembled WGS sequence"/>
</dbReference>
<proteinExistence type="predicted"/>